<dbReference type="PANTHER" id="PTHR42693">
    <property type="entry name" value="ARYLSULFATASE FAMILY MEMBER"/>
    <property type="match status" value="1"/>
</dbReference>
<dbReference type="Pfam" id="PF00884">
    <property type="entry name" value="Sulfatase"/>
    <property type="match status" value="1"/>
</dbReference>
<comment type="caution">
    <text evidence="7">The sequence shown here is derived from an EMBL/GenBank/DDBJ whole genome shotgun (WGS) entry which is preliminary data.</text>
</comment>
<dbReference type="Gene3D" id="2.60.40.10">
    <property type="entry name" value="Immunoglobulins"/>
    <property type="match status" value="1"/>
</dbReference>
<sequence>MEIRTLLVASLLALHTALGSSTPPNVIIMLMDDMGYNDIGAYTYPSKSNAGPPLSPSAVESDNGQSNNPNFAKNLTPRIDSLARDGVRFTHFYSTSSVCSPSRAAFMTGSYPTRVGIKKVLSAGGNEGLNPSEVTLPELMRENGYLTAMAGKWHLGDKVDFYPTRHGFERYFGILYSNDMWPQNPHNSAWQDLKLMQNEKPLASYITQTGGIFSGNLDTNTEQSYLLEAMTENVITAIDDAVAESRPFFIYYSPHTPHVPIHPHPDYLSNSGQIDDEARYADLIQEIDARVGQILDTLDAPNNGGNTADSIADNTIVIFTSDNGPWQNRPNAGDLYQGAGSAYPFRGRKHSDWEGGHRVPFIVRYPNMIPAGVTLTQTASTFDIYATIAAFTGAKMPTDRTLDSVDISELLKGNTTEQPHDYFYYYDSNASKAAGIIDLTNQDAFKISLEDNKLYRLGHNFSGDFQESTDVSNTYPIIKSQLEAQMMAWNHAMDSRDGAKSNAVQIELETDKIVVAEGGYNTLRIRLSSAANKAVTISHFSGDNDLSVSSGSTLNFNATNWNQWQTVTFAAAGDSDELNSGATFRVSAPGLHIREIYAFESETGIYNSAPNISLTAPPFSRLHFPSESSRLLAEVSATDDGLPEGNKLIYRWSQLDGPGTATFDPPDTARTFISFNASGNYLLRAEVSDSIYTRSVDLSVYAGPAPTGIEDVIIFEYNFNESNGTSTHDNVGSTGNAMLTENGFSATQGPTWSTGYENGGLSFDGIDDFVMTPSVTISNDKSWTASAWIYLNAIPTSENRVILQQAGPTGRTWLFVNANGQLASFIGNQSTSGGAVTAGTWQKVAVSITSGSQASLRLFINDEQVAASTRTLENNTGVFHIGAHKNIENTQSLSWSGLLDTVELKERSSELQIDLPVVNSFDVWIQEQGHIPSHQQSPEDDPNKDGINNLLDYAFISSSNQPIYTYLPQVTATDYLQLNYRQRSNGSGTTGVDYAADGIIYSVELNQGLTHDQWQSGAAFVKAVGTPSPNGDGTESVTVRSIPSLREIGGRGFMRLQLEKY</sequence>
<dbReference type="Gene3D" id="2.60.120.200">
    <property type="match status" value="1"/>
</dbReference>
<feature type="domain" description="Sulfatase N-terminal" evidence="6">
    <location>
        <begin position="24"/>
        <end position="393"/>
    </location>
</feature>
<evidence type="ECO:0000256" key="1">
    <source>
        <dbReference type="ARBA" id="ARBA00008779"/>
    </source>
</evidence>
<evidence type="ECO:0000313" key="7">
    <source>
        <dbReference type="EMBL" id="MDQ8208457.1"/>
    </source>
</evidence>
<evidence type="ECO:0000256" key="4">
    <source>
        <dbReference type="ARBA" id="ARBA00022837"/>
    </source>
</evidence>
<dbReference type="EMBL" id="JARXHW010000031">
    <property type="protein sequence ID" value="MDQ8208457.1"/>
    <property type="molecule type" value="Genomic_DNA"/>
</dbReference>
<dbReference type="InterPro" id="IPR013783">
    <property type="entry name" value="Ig-like_fold"/>
</dbReference>
<reference evidence="7 8" key="1">
    <citation type="submission" date="2023-04" db="EMBL/GenBank/DDBJ databases">
        <title>A novel bacteria isolated from coastal sediment.</title>
        <authorList>
            <person name="Liu X.-J."/>
            <person name="Du Z.-J."/>
        </authorList>
    </citation>
    <scope>NUCLEOTIDE SEQUENCE [LARGE SCALE GENOMIC DNA]</scope>
    <source>
        <strain evidence="7 8">SDUM461003</strain>
    </source>
</reference>
<keyword evidence="2" id="KW-0479">Metal-binding</keyword>
<dbReference type="PROSITE" id="PS00523">
    <property type="entry name" value="SULFATASE_1"/>
    <property type="match status" value="1"/>
</dbReference>
<gene>
    <name evidence="7" type="ORF">QEH52_13115</name>
</gene>
<evidence type="ECO:0000256" key="3">
    <source>
        <dbReference type="ARBA" id="ARBA00022801"/>
    </source>
</evidence>
<dbReference type="Proteomes" id="UP001225316">
    <property type="component" value="Unassembled WGS sequence"/>
</dbReference>
<evidence type="ECO:0000256" key="5">
    <source>
        <dbReference type="SAM" id="MobiDB-lite"/>
    </source>
</evidence>
<dbReference type="PROSITE" id="PS00149">
    <property type="entry name" value="SULFATASE_2"/>
    <property type="match status" value="1"/>
</dbReference>
<dbReference type="InterPro" id="IPR013320">
    <property type="entry name" value="ConA-like_dom_sf"/>
</dbReference>
<dbReference type="InterPro" id="IPR000917">
    <property type="entry name" value="Sulfatase_N"/>
</dbReference>
<evidence type="ECO:0000259" key="6">
    <source>
        <dbReference type="Pfam" id="PF00884"/>
    </source>
</evidence>
<proteinExistence type="inferred from homology"/>
<dbReference type="RefSeq" id="WP_308951049.1">
    <property type="nucleotide sequence ID" value="NZ_JARXHW010000031.1"/>
</dbReference>
<dbReference type="InterPro" id="IPR017850">
    <property type="entry name" value="Alkaline_phosphatase_core_sf"/>
</dbReference>
<keyword evidence="8" id="KW-1185">Reference proteome</keyword>
<keyword evidence="3" id="KW-0378">Hydrolase</keyword>
<dbReference type="SUPFAM" id="SSF53649">
    <property type="entry name" value="Alkaline phosphatase-like"/>
    <property type="match status" value="1"/>
</dbReference>
<feature type="compositionally biased region" description="Polar residues" evidence="5">
    <location>
        <begin position="58"/>
        <end position="73"/>
    </location>
</feature>
<feature type="region of interest" description="Disordered" evidence="5">
    <location>
        <begin position="47"/>
        <end position="75"/>
    </location>
</feature>
<evidence type="ECO:0000313" key="8">
    <source>
        <dbReference type="Proteomes" id="UP001225316"/>
    </source>
</evidence>
<comment type="similarity">
    <text evidence="1">Belongs to the sulfatase family.</text>
</comment>
<dbReference type="SUPFAM" id="SSF49899">
    <property type="entry name" value="Concanavalin A-like lectins/glucanases"/>
    <property type="match status" value="1"/>
</dbReference>
<keyword evidence="4" id="KW-0106">Calcium</keyword>
<dbReference type="InterPro" id="IPR024607">
    <property type="entry name" value="Sulfatase_CS"/>
</dbReference>
<dbReference type="Gene3D" id="3.40.720.10">
    <property type="entry name" value="Alkaline Phosphatase, subunit A"/>
    <property type="match status" value="1"/>
</dbReference>
<dbReference type="Pfam" id="PF13385">
    <property type="entry name" value="Laminin_G_3"/>
    <property type="match status" value="1"/>
</dbReference>
<dbReference type="Gene3D" id="3.30.1120.10">
    <property type="match status" value="1"/>
</dbReference>
<dbReference type="PANTHER" id="PTHR42693:SF53">
    <property type="entry name" value="ENDO-4-O-SULFATASE"/>
    <property type="match status" value="1"/>
</dbReference>
<protein>
    <submittedName>
        <fullName evidence="7">Sulfatase-like hydrolase/transferase</fullName>
    </submittedName>
</protein>
<dbReference type="InterPro" id="IPR050738">
    <property type="entry name" value="Sulfatase"/>
</dbReference>
<evidence type="ECO:0000256" key="2">
    <source>
        <dbReference type="ARBA" id="ARBA00022723"/>
    </source>
</evidence>
<name>A0ABU1AXV9_9BACT</name>
<accession>A0ABU1AXV9</accession>
<organism evidence="7 8">
    <name type="scientific">Thalassobacterium maritimum</name>
    <dbReference type="NCBI Taxonomy" id="3041265"/>
    <lineage>
        <taxon>Bacteria</taxon>
        <taxon>Pseudomonadati</taxon>
        <taxon>Verrucomicrobiota</taxon>
        <taxon>Opitutia</taxon>
        <taxon>Puniceicoccales</taxon>
        <taxon>Coraliomargaritaceae</taxon>
        <taxon>Thalassobacterium</taxon>
    </lineage>
</organism>